<gene>
    <name evidence="2" type="ORF">LCGC14_1663720</name>
</gene>
<name>A0A0F9HTC9_9ZZZZ</name>
<sequence>FLVCKQEQADLGIEFAEFLRTGPDVDPDTGRFVPTQDEAIEQRKLKQTGGELDDNKTG</sequence>
<organism evidence="2">
    <name type="scientific">marine sediment metagenome</name>
    <dbReference type="NCBI Taxonomy" id="412755"/>
    <lineage>
        <taxon>unclassified sequences</taxon>
        <taxon>metagenomes</taxon>
        <taxon>ecological metagenomes</taxon>
    </lineage>
</organism>
<evidence type="ECO:0000256" key="1">
    <source>
        <dbReference type="SAM" id="MobiDB-lite"/>
    </source>
</evidence>
<feature type="region of interest" description="Disordered" evidence="1">
    <location>
        <begin position="24"/>
        <end position="58"/>
    </location>
</feature>
<evidence type="ECO:0000313" key="2">
    <source>
        <dbReference type="EMBL" id="KKM18636.1"/>
    </source>
</evidence>
<protein>
    <submittedName>
        <fullName evidence="2">Uncharacterized protein</fullName>
    </submittedName>
</protein>
<dbReference type="AlphaFoldDB" id="A0A0F9HTC9"/>
<comment type="caution">
    <text evidence="2">The sequence shown here is derived from an EMBL/GenBank/DDBJ whole genome shotgun (WGS) entry which is preliminary data.</text>
</comment>
<dbReference type="EMBL" id="LAZR01014179">
    <property type="protein sequence ID" value="KKM18636.1"/>
    <property type="molecule type" value="Genomic_DNA"/>
</dbReference>
<reference evidence="2" key="1">
    <citation type="journal article" date="2015" name="Nature">
        <title>Complex archaea that bridge the gap between prokaryotes and eukaryotes.</title>
        <authorList>
            <person name="Spang A."/>
            <person name="Saw J.H."/>
            <person name="Jorgensen S.L."/>
            <person name="Zaremba-Niedzwiedzka K."/>
            <person name="Martijn J."/>
            <person name="Lind A.E."/>
            <person name="van Eijk R."/>
            <person name="Schleper C."/>
            <person name="Guy L."/>
            <person name="Ettema T.J."/>
        </authorList>
    </citation>
    <scope>NUCLEOTIDE SEQUENCE</scope>
</reference>
<feature type="non-terminal residue" evidence="2">
    <location>
        <position position="1"/>
    </location>
</feature>
<proteinExistence type="predicted"/>
<accession>A0A0F9HTC9</accession>